<organism evidence="5">
    <name type="scientific">candidate division WOR-3 bacterium</name>
    <dbReference type="NCBI Taxonomy" id="2052148"/>
    <lineage>
        <taxon>Bacteria</taxon>
        <taxon>Bacteria division WOR-3</taxon>
    </lineage>
</organism>
<dbReference type="GO" id="GO:0004810">
    <property type="term" value="F:CCA tRNA nucleotidyltransferase activity"/>
    <property type="evidence" value="ECO:0007669"/>
    <property type="project" value="InterPro"/>
</dbReference>
<dbReference type="InterPro" id="IPR020536">
    <property type="entry name" value="ThiI_AANH"/>
</dbReference>
<dbReference type="PANTHER" id="PTHR11933:SF6">
    <property type="entry name" value="THIL AANH DOMAIN-CONTAINING PROTEIN"/>
    <property type="match status" value="1"/>
</dbReference>
<dbReference type="SUPFAM" id="SSF52402">
    <property type="entry name" value="Adenine nucleotide alpha hydrolases-like"/>
    <property type="match status" value="1"/>
</dbReference>
<proteinExistence type="predicted"/>
<dbReference type="Pfam" id="PF18297">
    <property type="entry name" value="NFACT-R_2"/>
    <property type="match status" value="1"/>
</dbReference>
<keyword evidence="1" id="KW-0547">Nucleotide-binding</keyword>
<dbReference type="AlphaFoldDB" id="A0A7C4XK85"/>
<keyword evidence="2" id="KW-0067">ATP-binding</keyword>
<evidence type="ECO:0000259" key="4">
    <source>
        <dbReference type="Pfam" id="PF18297"/>
    </source>
</evidence>
<dbReference type="Gene3D" id="3.40.50.620">
    <property type="entry name" value="HUPs"/>
    <property type="match status" value="1"/>
</dbReference>
<evidence type="ECO:0000313" key="5">
    <source>
        <dbReference type="EMBL" id="HGV97198.1"/>
    </source>
</evidence>
<dbReference type="PANTHER" id="PTHR11933">
    <property type="entry name" value="TRNA 5-METHYLAMINOMETHYL-2-THIOURIDYLATE -METHYLTRANSFERASE"/>
    <property type="match status" value="1"/>
</dbReference>
<protein>
    <submittedName>
        <fullName evidence="5">DUF814 domain-containing protein</fullName>
    </submittedName>
</protein>
<evidence type="ECO:0000256" key="2">
    <source>
        <dbReference type="ARBA" id="ARBA00022840"/>
    </source>
</evidence>
<feature type="domain" description="NFACT protein RNA binding" evidence="4">
    <location>
        <begin position="227"/>
        <end position="312"/>
    </location>
</feature>
<name>A0A7C4XK85_UNCW3</name>
<comment type="caution">
    <text evidence="5">The sequence shown here is derived from an EMBL/GenBank/DDBJ whole genome shotgun (WGS) entry which is preliminary data.</text>
</comment>
<dbReference type="InterPro" id="IPR059101">
    <property type="entry name" value="NFACT-R_2"/>
</dbReference>
<accession>A0A7C4XK85</accession>
<dbReference type="GO" id="GO:0005524">
    <property type="term" value="F:ATP binding"/>
    <property type="evidence" value="ECO:0007669"/>
    <property type="project" value="UniProtKB-KW"/>
</dbReference>
<dbReference type="EMBL" id="DTGZ01000050">
    <property type="protein sequence ID" value="HGV97198.1"/>
    <property type="molecule type" value="Genomic_DNA"/>
</dbReference>
<dbReference type="InterPro" id="IPR014729">
    <property type="entry name" value="Rossmann-like_a/b/a_fold"/>
</dbReference>
<gene>
    <name evidence="5" type="ORF">ENV60_02750</name>
</gene>
<reference evidence="5" key="1">
    <citation type="journal article" date="2020" name="mSystems">
        <title>Genome- and Community-Level Interaction Insights into Carbon Utilization and Element Cycling Functions of Hydrothermarchaeota in Hydrothermal Sediment.</title>
        <authorList>
            <person name="Zhou Z."/>
            <person name="Liu Y."/>
            <person name="Xu W."/>
            <person name="Pan J."/>
            <person name="Luo Z.H."/>
            <person name="Li M."/>
        </authorList>
    </citation>
    <scope>NUCLEOTIDE SEQUENCE [LARGE SCALE GENOMIC DNA]</scope>
    <source>
        <strain evidence="5">SpSt-774</strain>
    </source>
</reference>
<evidence type="ECO:0000259" key="3">
    <source>
        <dbReference type="Pfam" id="PF02568"/>
    </source>
</evidence>
<dbReference type="Pfam" id="PF02568">
    <property type="entry name" value="ThiI"/>
    <property type="match status" value="1"/>
</dbReference>
<feature type="domain" description="Thil AANH" evidence="3">
    <location>
        <begin position="3"/>
        <end position="146"/>
    </location>
</feature>
<sequence length="326" mass="36571">MAKAIGLLSGGLDSTLAVRLILEQGIEVKAVNFVTPFCTCTKKGCQNEAKKVSEKFGIELKIIGFKEEYIALVKNPKYGYGKNMNPCIDCRIFMFSKAREIMEETGADFVFTGEVLGERPMSQNLRAMKIIEKESGLEGRLLRPLCAKHLPPTIVEKLGIVDRDRLLSITGRSRKPQISLARSLEIDDYPCPAGGCRLTDPNFARRLRDAFEHNEDSLVDITLLRYGRHFRLASGAKVIVGRNEEENKILESFASQERILLETRDFKGPTALIYKHNGKGDFELAARLCLAYSDYKGNEKTMVRVGENKEILVRPIAKLEANALRV</sequence>
<evidence type="ECO:0000256" key="1">
    <source>
        <dbReference type="ARBA" id="ARBA00022741"/>
    </source>
</evidence>